<evidence type="ECO:0000256" key="5">
    <source>
        <dbReference type="SAM" id="Coils"/>
    </source>
</evidence>
<gene>
    <name evidence="7" type="ORF">RS030_101611</name>
</gene>
<name>A0AAV9Y387_9CRYT</name>
<reference evidence="7 8" key="1">
    <citation type="submission" date="2023-10" db="EMBL/GenBank/DDBJ databases">
        <title>Comparative genomics analysis reveals potential genetic determinants of host preference in Cryptosporidium xiaoi.</title>
        <authorList>
            <person name="Xiao L."/>
            <person name="Li J."/>
        </authorList>
    </citation>
    <scope>NUCLEOTIDE SEQUENCE [LARGE SCALE GENOMIC DNA]</scope>
    <source>
        <strain evidence="7 8">52996</strain>
    </source>
</reference>
<evidence type="ECO:0000256" key="3">
    <source>
        <dbReference type="ARBA" id="ARBA00023134"/>
    </source>
</evidence>
<protein>
    <recommendedName>
        <fullName evidence="6">CP-type G domain-containing protein</fullName>
    </recommendedName>
</protein>
<feature type="coiled-coil region" evidence="5">
    <location>
        <begin position="59"/>
        <end position="93"/>
    </location>
</feature>
<proteinExistence type="predicted"/>
<keyword evidence="3" id="KW-0342">GTP-binding</keyword>
<comment type="subcellular location">
    <subcellularLocation>
        <location evidence="1">Nucleus</location>
    </subcellularLocation>
</comment>
<dbReference type="SUPFAM" id="SSF52540">
    <property type="entry name" value="P-loop containing nucleoside triphosphate hydrolases"/>
    <property type="match status" value="1"/>
</dbReference>
<keyword evidence="2" id="KW-0547">Nucleotide-binding</keyword>
<evidence type="ECO:0000313" key="7">
    <source>
        <dbReference type="EMBL" id="KAK6591159.1"/>
    </source>
</evidence>
<evidence type="ECO:0000256" key="1">
    <source>
        <dbReference type="ARBA" id="ARBA00004123"/>
    </source>
</evidence>
<comment type="caution">
    <text evidence="7">The sequence shown here is derived from an EMBL/GenBank/DDBJ whole genome shotgun (WGS) entry which is preliminary data.</text>
</comment>
<dbReference type="PROSITE" id="PS51721">
    <property type="entry name" value="G_CP"/>
    <property type="match status" value="1"/>
</dbReference>
<organism evidence="7 8">
    <name type="scientific">Cryptosporidium xiaoi</name>
    <dbReference type="NCBI Taxonomy" id="659607"/>
    <lineage>
        <taxon>Eukaryota</taxon>
        <taxon>Sar</taxon>
        <taxon>Alveolata</taxon>
        <taxon>Apicomplexa</taxon>
        <taxon>Conoidasida</taxon>
        <taxon>Coccidia</taxon>
        <taxon>Eucoccidiorida</taxon>
        <taxon>Eimeriorina</taxon>
        <taxon>Cryptosporidiidae</taxon>
        <taxon>Cryptosporidium</taxon>
    </lineage>
</organism>
<dbReference type="Gene3D" id="1.10.1580.10">
    <property type="match status" value="1"/>
</dbReference>
<dbReference type="EMBL" id="JAWDEY010000001">
    <property type="protein sequence ID" value="KAK6591159.1"/>
    <property type="molecule type" value="Genomic_DNA"/>
</dbReference>
<dbReference type="PANTHER" id="PTHR11089:SF30">
    <property type="entry name" value="GUANINE NUCLEOTIDE-BINDING PROTEIN-LIKE 3 HOMOLOG"/>
    <property type="match status" value="1"/>
</dbReference>
<dbReference type="Gene3D" id="3.40.50.300">
    <property type="entry name" value="P-loop containing nucleotide triphosphate hydrolases"/>
    <property type="match status" value="1"/>
</dbReference>
<dbReference type="Pfam" id="PF08701">
    <property type="entry name" value="GN3L_Grn1"/>
    <property type="match status" value="1"/>
</dbReference>
<dbReference type="PANTHER" id="PTHR11089">
    <property type="entry name" value="GTP-BINDING PROTEIN-RELATED"/>
    <property type="match status" value="1"/>
</dbReference>
<evidence type="ECO:0000256" key="4">
    <source>
        <dbReference type="ARBA" id="ARBA00023242"/>
    </source>
</evidence>
<dbReference type="InterPro" id="IPR050755">
    <property type="entry name" value="TRAFAC_YlqF/YawG_RiboMat"/>
</dbReference>
<dbReference type="PRINTS" id="PR00326">
    <property type="entry name" value="GTP1OBG"/>
</dbReference>
<dbReference type="InterPro" id="IPR027417">
    <property type="entry name" value="P-loop_NTPase"/>
</dbReference>
<dbReference type="InterPro" id="IPR006073">
    <property type="entry name" value="GTP-bd"/>
</dbReference>
<dbReference type="GO" id="GO:0005730">
    <property type="term" value="C:nucleolus"/>
    <property type="evidence" value="ECO:0007669"/>
    <property type="project" value="TreeGrafter"/>
</dbReference>
<dbReference type="InterPro" id="IPR030378">
    <property type="entry name" value="G_CP_dom"/>
</dbReference>
<evidence type="ECO:0000313" key="8">
    <source>
        <dbReference type="Proteomes" id="UP001311799"/>
    </source>
</evidence>
<keyword evidence="8" id="KW-1185">Reference proteome</keyword>
<keyword evidence="5" id="KW-0175">Coiled coil</keyword>
<dbReference type="AlphaFoldDB" id="A0AAV9Y387"/>
<dbReference type="CDD" id="cd04178">
    <property type="entry name" value="Nucleostemin_like"/>
    <property type="match status" value="1"/>
</dbReference>
<dbReference type="InterPro" id="IPR023179">
    <property type="entry name" value="GTP-bd_ortho_bundle_sf"/>
</dbReference>
<dbReference type="GO" id="GO:0005525">
    <property type="term" value="F:GTP binding"/>
    <property type="evidence" value="ECO:0007669"/>
    <property type="project" value="UniProtKB-KW"/>
</dbReference>
<evidence type="ECO:0000256" key="2">
    <source>
        <dbReference type="ARBA" id="ARBA00022741"/>
    </source>
</evidence>
<accession>A0AAV9Y387</accession>
<feature type="domain" description="CP-type G" evidence="6">
    <location>
        <begin position="167"/>
        <end position="353"/>
    </location>
</feature>
<dbReference type="Pfam" id="PF01926">
    <property type="entry name" value="MMR_HSR1"/>
    <property type="match status" value="1"/>
</dbReference>
<sequence>MKIKKSTSKRVPLARKYKIEKKVSQHRKKMKKIAKKSTFLKNKKGKTKELSIPNMWPFKEQMLNDMKEMKEKLRVEKEKKKNLLREKSNIDNNKKVEDIVMTENESNNNNLKKNKLSNFDLSEYVSDALSRQNSFEISSKSELDSILNIGNKSELNLPSDSSKKAFLRDLRKLIDESDVILEILDARDPIGFRNEELEKSIISQGKRLVLVLNKIDLVPGDIVREWLNYLRKEFPTLAFKSALNSSTEHGVNHSKSSGLNASKEFAKSRNVAFGASALMSLIKNYSRYNKDSKKSITIGVMGYPNVGKSSLINSLKRSYCVKVGAVAGVTRNLQRIDLDSTTKLIDSPGVVFVGNSNDPNQVLRNTVQLTNVKDYFEPINLLLKKVDHEILYRIYKIPSFTNSDEFLSSVAISRGKLSKGGIPDVNSASIIVISDMFTGKIPYYNLPPTEDDNNIVAEKNSIQFVANWSKEFDIDNIYREFDSKTITD</sequence>
<evidence type="ECO:0000259" key="6">
    <source>
        <dbReference type="PROSITE" id="PS51721"/>
    </source>
</evidence>
<keyword evidence="4" id="KW-0539">Nucleus</keyword>
<dbReference type="InterPro" id="IPR014813">
    <property type="entry name" value="Gnl3_N_dom"/>
</dbReference>
<dbReference type="Proteomes" id="UP001311799">
    <property type="component" value="Unassembled WGS sequence"/>
</dbReference>